<comment type="caution">
    <text evidence="3">The sequence shown here is derived from an EMBL/GenBank/DDBJ whole genome shotgun (WGS) entry which is preliminary data.</text>
</comment>
<organism evidence="3 4">
    <name type="scientific">Cellulomonas denverensis</name>
    <dbReference type="NCBI Taxonomy" id="264297"/>
    <lineage>
        <taxon>Bacteria</taxon>
        <taxon>Bacillati</taxon>
        <taxon>Actinomycetota</taxon>
        <taxon>Actinomycetes</taxon>
        <taxon>Micrococcales</taxon>
        <taxon>Cellulomonadaceae</taxon>
        <taxon>Cellulomonas</taxon>
    </lineage>
</organism>
<dbReference type="InterPro" id="IPR009078">
    <property type="entry name" value="Ferritin-like_SF"/>
</dbReference>
<feature type="region of interest" description="Disordered" evidence="1">
    <location>
        <begin position="167"/>
        <end position="198"/>
    </location>
</feature>
<dbReference type="Proteomes" id="UP000581206">
    <property type="component" value="Unassembled WGS sequence"/>
</dbReference>
<sequence>MSATSTPRTRHRLAAAVAVAVLALSGCGLRLETPDPTEPSPDAAETLRAAAVDDALALADGAGQLIDGADPALAPVLTLVQDAAAEQAAQLGGVYDSGLPQPTGSPTATTAALTGPDELLTLLGSTAIRARTEALSVADPQMARLLAVIAAARAQQAVQLAAALGTDVPPLTTDDPEPAADPTAGEADGSGSGDGSATAAAGTGLDAATMTALIAAEDQAGFGYEVAAARLADDARAQALAAARTHRARAEEWARQAGVADTGQDPRRVSYDLGGTPADADAARTFCAGLEQRLTEVHADAVLASTADGTDRHVLVDRLREAATDLLSWGGTATALPGMDRLATPEPSPSASS</sequence>
<dbReference type="InterPro" id="IPR029447">
    <property type="entry name" value="DUF4439"/>
</dbReference>
<accession>A0A7X6KVF4</accession>
<protein>
    <submittedName>
        <fullName evidence="3">DUF4439 domain-containing protein</fullName>
    </submittedName>
</protein>
<keyword evidence="4" id="KW-1185">Reference proteome</keyword>
<evidence type="ECO:0000313" key="3">
    <source>
        <dbReference type="EMBL" id="NKY22830.1"/>
    </source>
</evidence>
<evidence type="ECO:0000259" key="2">
    <source>
        <dbReference type="Pfam" id="PF14530"/>
    </source>
</evidence>
<dbReference type="Gene3D" id="1.20.1260.10">
    <property type="match status" value="1"/>
</dbReference>
<dbReference type="EMBL" id="JAAXOX010000003">
    <property type="protein sequence ID" value="NKY22830.1"/>
    <property type="molecule type" value="Genomic_DNA"/>
</dbReference>
<dbReference type="SUPFAM" id="SSF47240">
    <property type="entry name" value="Ferritin-like"/>
    <property type="match status" value="1"/>
</dbReference>
<gene>
    <name evidence="3" type="ORF">HGA03_09160</name>
</gene>
<evidence type="ECO:0000313" key="4">
    <source>
        <dbReference type="Proteomes" id="UP000581206"/>
    </source>
</evidence>
<proteinExistence type="predicted"/>
<dbReference type="Pfam" id="PF14530">
    <property type="entry name" value="DUF4439"/>
    <property type="match status" value="1"/>
</dbReference>
<dbReference type="AlphaFoldDB" id="A0A7X6KVF4"/>
<evidence type="ECO:0000256" key="1">
    <source>
        <dbReference type="SAM" id="MobiDB-lite"/>
    </source>
</evidence>
<dbReference type="RefSeq" id="WP_168629923.1">
    <property type="nucleotide sequence ID" value="NZ_BONL01000007.1"/>
</dbReference>
<feature type="domain" description="DUF4439" evidence="2">
    <location>
        <begin position="212"/>
        <end position="340"/>
    </location>
</feature>
<reference evidence="3 4" key="1">
    <citation type="submission" date="2020-04" db="EMBL/GenBank/DDBJ databases">
        <title>MicrobeNet Type strains.</title>
        <authorList>
            <person name="Nicholson A.C."/>
        </authorList>
    </citation>
    <scope>NUCLEOTIDE SEQUENCE [LARGE SCALE GENOMIC DNA]</scope>
    <source>
        <strain evidence="3 4">ATCC BAA-788</strain>
    </source>
</reference>
<name>A0A7X6KVF4_9CELL</name>
<dbReference type="InterPro" id="IPR012347">
    <property type="entry name" value="Ferritin-like"/>
</dbReference>